<reference evidence="3" key="1">
    <citation type="journal article" date="2019" name="Int. J. Syst. Evol. Microbiol.">
        <title>The Global Catalogue of Microorganisms (GCM) 10K type strain sequencing project: providing services to taxonomists for standard genome sequencing and annotation.</title>
        <authorList>
            <consortium name="The Broad Institute Genomics Platform"/>
            <consortium name="The Broad Institute Genome Sequencing Center for Infectious Disease"/>
            <person name="Wu L."/>
            <person name="Ma J."/>
        </authorList>
    </citation>
    <scope>NUCLEOTIDE SEQUENCE [LARGE SCALE GENOMIC DNA]</scope>
    <source>
        <strain evidence="3">JCM 12393</strain>
    </source>
</reference>
<dbReference type="PANTHER" id="PTHR43162:SF1">
    <property type="entry name" value="PRESTALK A DIFFERENTIATION PROTEIN A"/>
    <property type="match status" value="1"/>
</dbReference>
<organism evidence="2 3">
    <name type="scientific">Kitasatospora putterlickiae</name>
    <dbReference type="NCBI Taxonomy" id="221725"/>
    <lineage>
        <taxon>Bacteria</taxon>
        <taxon>Bacillati</taxon>
        <taxon>Actinomycetota</taxon>
        <taxon>Actinomycetes</taxon>
        <taxon>Kitasatosporales</taxon>
        <taxon>Streptomycetaceae</taxon>
        <taxon>Kitasatospora</taxon>
    </lineage>
</organism>
<keyword evidence="3" id="KW-1185">Reference proteome</keyword>
<feature type="domain" description="NmrA-like" evidence="1">
    <location>
        <begin position="5"/>
        <end position="243"/>
    </location>
</feature>
<dbReference type="SUPFAM" id="SSF51735">
    <property type="entry name" value="NAD(P)-binding Rossmann-fold domains"/>
    <property type="match status" value="1"/>
</dbReference>
<sequence>MSYVIHGATGAQGAPVAAALAAVGAPVTALTRNAGAVVAGARVRAVDLRATDTLADAYRGADGVFVHLPLGGPEDRLRHAHNVVAALNAARPGRVVFSTSGGTPVEFADPAVTAVIDGLRRSGLSHAVIAPRLFLENLLLPPVVTGAREQGVLRYPLPDGYPVSWVSHLDVADAVVALLGRPDVTGLIEVGLRPAVTGPELAEAFAARLGHAVTYEALTPAAFGDLLAPLLGTDAAAGVAGLYDFLGTFPDNAIAPERSAQAVLGLHPRTPLQWLTDAVG</sequence>
<evidence type="ECO:0000313" key="2">
    <source>
        <dbReference type="EMBL" id="GAA1390936.1"/>
    </source>
</evidence>
<dbReference type="EMBL" id="BAAAKJ010000105">
    <property type="protein sequence ID" value="GAA1390936.1"/>
    <property type="molecule type" value="Genomic_DNA"/>
</dbReference>
<dbReference type="InterPro" id="IPR036291">
    <property type="entry name" value="NAD(P)-bd_dom_sf"/>
</dbReference>
<protein>
    <submittedName>
        <fullName evidence="2">NmrA family NAD(P)-binding protein</fullName>
    </submittedName>
</protein>
<dbReference type="RefSeq" id="WP_344331727.1">
    <property type="nucleotide sequence ID" value="NZ_BAAAKJ010000105.1"/>
</dbReference>
<dbReference type="InterPro" id="IPR051604">
    <property type="entry name" value="Ergot_Alk_Oxidoreductase"/>
</dbReference>
<dbReference type="PANTHER" id="PTHR43162">
    <property type="match status" value="1"/>
</dbReference>
<proteinExistence type="predicted"/>
<gene>
    <name evidence="2" type="ORF">GCM10009639_20140</name>
</gene>
<evidence type="ECO:0000313" key="3">
    <source>
        <dbReference type="Proteomes" id="UP001499863"/>
    </source>
</evidence>
<dbReference type="Gene3D" id="3.40.50.720">
    <property type="entry name" value="NAD(P)-binding Rossmann-like Domain"/>
    <property type="match status" value="1"/>
</dbReference>
<dbReference type="Pfam" id="PF05368">
    <property type="entry name" value="NmrA"/>
    <property type="match status" value="1"/>
</dbReference>
<accession>A0ABP4IHN8</accession>
<name>A0ABP4IHN8_9ACTN</name>
<evidence type="ECO:0000259" key="1">
    <source>
        <dbReference type="Pfam" id="PF05368"/>
    </source>
</evidence>
<dbReference type="InterPro" id="IPR008030">
    <property type="entry name" value="NmrA-like"/>
</dbReference>
<comment type="caution">
    <text evidence="2">The sequence shown here is derived from an EMBL/GenBank/DDBJ whole genome shotgun (WGS) entry which is preliminary data.</text>
</comment>
<dbReference type="Proteomes" id="UP001499863">
    <property type="component" value="Unassembled WGS sequence"/>
</dbReference>